<dbReference type="Pfam" id="PF11910">
    <property type="entry name" value="NdhO"/>
    <property type="match status" value="1"/>
</dbReference>
<keyword evidence="7 8" id="KW-0472">Membrane</keyword>
<reference evidence="9 10" key="1">
    <citation type="journal article" date="2019" name="J Genomics">
        <title>The Draft Genome of a Hydrogen-producing Cyanobacterium, Arthrospira platensis NIES-46.</title>
        <authorList>
            <person name="Suzuki S."/>
            <person name="Yamaguchi H."/>
            <person name="Kawachi M."/>
        </authorList>
    </citation>
    <scope>NUCLEOTIDE SEQUENCE [LARGE SCALE GENOMIC DNA]</scope>
    <source>
        <strain evidence="9 10">NIES-46</strain>
    </source>
</reference>
<evidence type="ECO:0000256" key="8">
    <source>
        <dbReference type="HAMAP-Rule" id="MF_01354"/>
    </source>
</evidence>
<comment type="catalytic activity">
    <reaction evidence="8">
        <text>a plastoquinone + NADH + (n+1) H(+)(in) = a plastoquinol + NAD(+) + n H(+)(out)</text>
        <dbReference type="Rhea" id="RHEA:42608"/>
        <dbReference type="Rhea" id="RHEA-COMP:9561"/>
        <dbReference type="Rhea" id="RHEA-COMP:9562"/>
        <dbReference type="ChEBI" id="CHEBI:15378"/>
        <dbReference type="ChEBI" id="CHEBI:17757"/>
        <dbReference type="ChEBI" id="CHEBI:57540"/>
        <dbReference type="ChEBI" id="CHEBI:57945"/>
        <dbReference type="ChEBI" id="CHEBI:62192"/>
    </reaction>
</comment>
<evidence type="ECO:0000256" key="1">
    <source>
        <dbReference type="ARBA" id="ARBA00022448"/>
    </source>
</evidence>
<evidence type="ECO:0000256" key="3">
    <source>
        <dbReference type="ARBA" id="ARBA00022857"/>
    </source>
</evidence>
<comment type="similarity">
    <text evidence="8">Belongs to the complex I NdhO subunit family.</text>
</comment>
<comment type="function">
    <text evidence="8">NDH-1 shuttles electrons from an unknown electron donor, via FMN and iron-sulfur (Fe-S) centers, to quinones in the respiratory and/or the photosynthetic chain. The immediate electron acceptor for the enzyme in this species is believed to be plastoquinone. Couples the redox reaction to proton translocation, and thus conserves the redox energy in a proton gradient. Cyanobacterial NDH-1 also plays a role in inorganic carbon-concentration.</text>
</comment>
<keyword evidence="10" id="KW-1185">Reference proteome</keyword>
<evidence type="ECO:0000256" key="7">
    <source>
        <dbReference type="ARBA" id="ARBA00023136"/>
    </source>
</evidence>
<keyword evidence="4 8" id="KW-0618">Plastoquinone</keyword>
<accession>A0A5M3SZZ8</accession>
<dbReference type="HAMAP" id="MF_01354">
    <property type="entry name" value="NDH1_NDH1O"/>
    <property type="match status" value="1"/>
</dbReference>
<keyword evidence="3 8" id="KW-0521">NADP</keyword>
<comment type="subcellular location">
    <subcellularLocation>
        <location evidence="8">Cellular thylakoid membrane</location>
        <topology evidence="8">Peripheral membrane protein</topology>
        <orientation evidence="8">Cytoplasmic side</orientation>
    </subcellularLocation>
</comment>
<evidence type="ECO:0000256" key="5">
    <source>
        <dbReference type="ARBA" id="ARBA00022967"/>
    </source>
</evidence>
<keyword evidence="8" id="KW-0793">Thylakoid</keyword>
<evidence type="ECO:0000256" key="4">
    <source>
        <dbReference type="ARBA" id="ARBA00022957"/>
    </source>
</evidence>
<dbReference type="GeneID" id="301681821"/>
<keyword evidence="1 8" id="KW-0813">Transport</keyword>
<comment type="subunit">
    <text evidence="8">NDH-1 can be composed of about 15 different subunits; different subcomplexes with different compositions have been identified which probably have different functions.</text>
</comment>
<comment type="caution">
    <text evidence="9">The sequence shown here is derived from an EMBL/GenBank/DDBJ whole genome shotgun (WGS) entry which is preliminary data.</text>
</comment>
<keyword evidence="2 8" id="KW-0874">Quinone</keyword>
<evidence type="ECO:0000256" key="6">
    <source>
        <dbReference type="ARBA" id="ARBA00023027"/>
    </source>
</evidence>
<keyword evidence="5 8" id="KW-1278">Translocase</keyword>
<protein>
    <recommendedName>
        <fullName evidence="8">NAD(P)H-quinone oxidoreductase subunit O</fullName>
        <ecNumber evidence="8">7.1.1.-</ecNumber>
    </recommendedName>
    <alternativeName>
        <fullName evidence="8">NAD(P)H dehydrogenase I subunit O</fullName>
        <shortName evidence="8">NDH-1 subunit O</shortName>
        <shortName evidence="8">NDH-O</shortName>
    </alternativeName>
</protein>
<gene>
    <name evidence="8 9" type="primary">ndhO</name>
    <name evidence="9" type="ORF">NIES46_09070</name>
</gene>
<name>A0A5M3SZZ8_LIMPL</name>
<dbReference type="Proteomes" id="UP000326169">
    <property type="component" value="Unassembled WGS sequence"/>
</dbReference>
<organism evidence="9 10">
    <name type="scientific">Limnospira platensis NIES-46</name>
    <dbReference type="NCBI Taxonomy" id="1236695"/>
    <lineage>
        <taxon>Bacteria</taxon>
        <taxon>Bacillati</taxon>
        <taxon>Cyanobacteriota</taxon>
        <taxon>Cyanophyceae</taxon>
        <taxon>Oscillatoriophycideae</taxon>
        <taxon>Oscillatoriales</taxon>
        <taxon>Sirenicapillariaceae</taxon>
        <taxon>Limnospira</taxon>
    </lineage>
</organism>
<dbReference type="InterPro" id="IPR020905">
    <property type="entry name" value="NdhO"/>
</dbReference>
<dbReference type="RefSeq" id="WP_006616587.1">
    <property type="nucleotide sequence ID" value="NZ_BIMW01000045.1"/>
</dbReference>
<comment type="catalytic activity">
    <reaction evidence="8">
        <text>a plastoquinone + NADPH + (n+1) H(+)(in) = a plastoquinol + NADP(+) + n H(+)(out)</text>
        <dbReference type="Rhea" id="RHEA:42612"/>
        <dbReference type="Rhea" id="RHEA-COMP:9561"/>
        <dbReference type="Rhea" id="RHEA-COMP:9562"/>
        <dbReference type="ChEBI" id="CHEBI:15378"/>
        <dbReference type="ChEBI" id="CHEBI:17757"/>
        <dbReference type="ChEBI" id="CHEBI:57783"/>
        <dbReference type="ChEBI" id="CHEBI:58349"/>
        <dbReference type="ChEBI" id="CHEBI:62192"/>
    </reaction>
</comment>
<sequence>MTIKRGDFVHAIREKLENSLEVTASDSRLPPYLFETKGEVMETKGDYAFVKFGRVPTPAIWLRIDQLEPAK</sequence>
<evidence type="ECO:0000313" key="9">
    <source>
        <dbReference type="EMBL" id="GCE92863.1"/>
    </source>
</evidence>
<evidence type="ECO:0000256" key="2">
    <source>
        <dbReference type="ARBA" id="ARBA00022719"/>
    </source>
</evidence>
<dbReference type="EC" id="7.1.1.-" evidence="8"/>
<keyword evidence="6 8" id="KW-0520">NAD</keyword>
<dbReference type="EMBL" id="BIMW01000045">
    <property type="protein sequence ID" value="GCE92863.1"/>
    <property type="molecule type" value="Genomic_DNA"/>
</dbReference>
<proteinExistence type="inferred from homology"/>
<evidence type="ECO:0000313" key="10">
    <source>
        <dbReference type="Proteomes" id="UP000326169"/>
    </source>
</evidence>